<protein>
    <submittedName>
        <fullName evidence="3">Lipase 2</fullName>
        <ecNumber evidence="3">3.1.1.3</ecNumber>
    </submittedName>
</protein>
<name>A0ABY7UAN6_9CORY</name>
<dbReference type="EMBL" id="CP063189">
    <property type="protein sequence ID" value="WCZ33318.1"/>
    <property type="molecule type" value="Genomic_DNA"/>
</dbReference>
<dbReference type="EC" id="3.1.1.3" evidence="3"/>
<dbReference type="Pfam" id="PF13472">
    <property type="entry name" value="Lipase_GDSL_2"/>
    <property type="match status" value="1"/>
</dbReference>
<dbReference type="RefSeq" id="WP_022863032.1">
    <property type="nucleotide sequence ID" value="NZ_ATVG01000005.1"/>
</dbReference>
<organism evidence="3 4">
    <name type="scientific">Corynebacterium massiliense DSM 45435</name>
    <dbReference type="NCBI Taxonomy" id="1121364"/>
    <lineage>
        <taxon>Bacteria</taxon>
        <taxon>Bacillati</taxon>
        <taxon>Actinomycetota</taxon>
        <taxon>Actinomycetes</taxon>
        <taxon>Mycobacteriales</taxon>
        <taxon>Corynebacteriaceae</taxon>
        <taxon>Corynebacterium</taxon>
    </lineage>
</organism>
<keyword evidence="3" id="KW-0378">Hydrolase</keyword>
<dbReference type="GO" id="GO:0004806">
    <property type="term" value="F:triacylglycerol lipase activity"/>
    <property type="evidence" value="ECO:0007669"/>
    <property type="project" value="UniProtKB-EC"/>
</dbReference>
<keyword evidence="4" id="KW-1185">Reference proteome</keyword>
<dbReference type="SUPFAM" id="SSF52266">
    <property type="entry name" value="SGNH hydrolase"/>
    <property type="match status" value="1"/>
</dbReference>
<dbReference type="Proteomes" id="UP001220064">
    <property type="component" value="Chromosome"/>
</dbReference>
<sequence length="293" mass="30694">MRRLFRHTRLRHLAGAIAAAAFAVSAGTTPVPASAAPAGNIVTLGDSYTANPDQIQNTLKLRGGLSTELMDHDYPSKGGCLQAPDNWPRQLAQKTGRDVADWSCNAMSSGSLLGRIDQAIAAGDLHEGTATVAVAVGAIDFNGLSADGGVNALQPEKVRANYLANIDAANAKIKSVAPNAQVLMVGMLAATDPAFPNNFCWLNVIPNAPIGFPVPIIQDLENRNRANQQEAANRIGGTFVDIKSGSQAHNSCAPDAQRWVAGGVDTTTPNYHMTVHPSRAGSSFIADQVSAHL</sequence>
<feature type="signal peptide" evidence="1">
    <location>
        <begin position="1"/>
        <end position="35"/>
    </location>
</feature>
<proteinExistence type="predicted"/>
<evidence type="ECO:0000256" key="1">
    <source>
        <dbReference type="SAM" id="SignalP"/>
    </source>
</evidence>
<reference evidence="3 4" key="1">
    <citation type="submission" date="2020-10" db="EMBL/GenBank/DDBJ databases">
        <title>Complete genome sequence of Corynebacterium massiliense DSM 45435, type strain of Corynebacterium massiliense.</title>
        <authorList>
            <person name="Busche T."/>
            <person name="Kalinowski J."/>
            <person name="Ruckert C."/>
        </authorList>
    </citation>
    <scope>NUCLEOTIDE SEQUENCE [LARGE SCALE GENOMIC DNA]</scope>
    <source>
        <strain evidence="3 4">DSM 45435</strain>
    </source>
</reference>
<accession>A0ABY7UAN6</accession>
<evidence type="ECO:0000313" key="4">
    <source>
        <dbReference type="Proteomes" id="UP001220064"/>
    </source>
</evidence>
<dbReference type="Gene3D" id="3.40.50.1110">
    <property type="entry name" value="SGNH hydrolase"/>
    <property type="match status" value="1"/>
</dbReference>
<dbReference type="InterPro" id="IPR013830">
    <property type="entry name" value="SGNH_hydro"/>
</dbReference>
<evidence type="ECO:0000259" key="2">
    <source>
        <dbReference type="Pfam" id="PF13472"/>
    </source>
</evidence>
<keyword evidence="1" id="KW-0732">Signal</keyword>
<gene>
    <name evidence="3" type="ORF">CMASS_09530</name>
</gene>
<evidence type="ECO:0000313" key="3">
    <source>
        <dbReference type="EMBL" id="WCZ33318.1"/>
    </source>
</evidence>
<feature type="domain" description="SGNH hydrolase-type esterase" evidence="2">
    <location>
        <begin position="44"/>
        <end position="281"/>
    </location>
</feature>
<dbReference type="InterPro" id="IPR036514">
    <property type="entry name" value="SGNH_hydro_sf"/>
</dbReference>
<feature type="chain" id="PRO_5047313038" evidence="1">
    <location>
        <begin position="36"/>
        <end position="293"/>
    </location>
</feature>